<dbReference type="Gene3D" id="2.50.20.10">
    <property type="entry name" value="Lipoprotein localisation LolA/LolB/LppX"/>
    <property type="match status" value="1"/>
</dbReference>
<evidence type="ECO:0000256" key="1">
    <source>
        <dbReference type="SAM" id="SignalP"/>
    </source>
</evidence>
<sequence length="192" mass="21648">MKKIVFITIASAVILYTACVWALEFSADMVTTTEAGTFEGKIFVSNNKMRTEMPQAISIVRFDKQITWVIMPEQKMYMEQTIDPKTVSSAAEKVPGEIERTALGDETVDGRSTTKYKVVYTAANTEETVLQWIDKETSIPIKVGSEDGTWLTEYRNLKVGPQPDSLFEMPEGYAKFNMPNMQDIQKMMGNSD</sequence>
<dbReference type="AlphaFoldDB" id="A0A2J0KQT3"/>
<reference evidence="3 4" key="1">
    <citation type="submission" date="2017-09" db="EMBL/GenBank/DDBJ databases">
        <title>Depth-based differentiation of microbial function through sediment-hosted aquifers and enrichment of novel symbionts in the deep terrestrial subsurface.</title>
        <authorList>
            <person name="Probst A.J."/>
            <person name="Ladd B."/>
            <person name="Jarett J.K."/>
            <person name="Geller-Mcgrath D.E."/>
            <person name="Sieber C.M."/>
            <person name="Emerson J.B."/>
            <person name="Anantharaman K."/>
            <person name="Thomas B.C."/>
            <person name="Malmstrom R."/>
            <person name="Stieglmeier M."/>
            <person name="Klingl A."/>
            <person name="Woyke T."/>
            <person name="Ryan C.M."/>
            <person name="Banfield J.F."/>
        </authorList>
    </citation>
    <scope>NUCLEOTIDE SEQUENCE [LARGE SCALE GENOMIC DNA]</scope>
    <source>
        <strain evidence="3">CG07_land_8_20_14_0_80_42_15</strain>
    </source>
</reference>
<evidence type="ECO:0000313" key="3">
    <source>
        <dbReference type="EMBL" id="PIU40978.1"/>
    </source>
</evidence>
<feature type="signal peptide" evidence="1">
    <location>
        <begin position="1"/>
        <end position="22"/>
    </location>
</feature>
<keyword evidence="1" id="KW-0732">Signal</keyword>
<gene>
    <name evidence="3" type="ORF">COS99_07895</name>
</gene>
<dbReference type="EMBL" id="PEWV01000074">
    <property type="protein sequence ID" value="PIU40978.1"/>
    <property type="molecule type" value="Genomic_DNA"/>
</dbReference>
<evidence type="ECO:0000259" key="2">
    <source>
        <dbReference type="Pfam" id="PF14371"/>
    </source>
</evidence>
<organism evidence="3 4">
    <name type="scientific">Candidatus Aquitaenariimonas noxiae</name>
    <dbReference type="NCBI Taxonomy" id="1974741"/>
    <lineage>
        <taxon>Bacteria</taxon>
        <taxon>Pseudomonadati</taxon>
        <taxon>Candidatus Omnitrophota</taxon>
        <taxon>Candidatus Aquitaenariimonas</taxon>
    </lineage>
</organism>
<evidence type="ECO:0000313" key="4">
    <source>
        <dbReference type="Proteomes" id="UP000230052"/>
    </source>
</evidence>
<proteinExistence type="predicted"/>
<dbReference type="Proteomes" id="UP000230052">
    <property type="component" value="Unassembled WGS sequence"/>
</dbReference>
<name>A0A2J0KQT3_9BACT</name>
<protein>
    <recommendedName>
        <fullName evidence="2">DUF4412 domain-containing protein</fullName>
    </recommendedName>
</protein>
<accession>A0A2J0KQT3</accession>
<feature type="domain" description="DUF4412" evidence="2">
    <location>
        <begin position="28"/>
        <end position="129"/>
    </location>
</feature>
<dbReference type="InterPro" id="IPR025524">
    <property type="entry name" value="DUF4412"/>
</dbReference>
<comment type="caution">
    <text evidence="3">The sequence shown here is derived from an EMBL/GenBank/DDBJ whole genome shotgun (WGS) entry which is preliminary data.</text>
</comment>
<dbReference type="Pfam" id="PF14371">
    <property type="entry name" value="DUF4412"/>
    <property type="match status" value="1"/>
</dbReference>
<feature type="chain" id="PRO_5014336828" description="DUF4412 domain-containing protein" evidence="1">
    <location>
        <begin position="23"/>
        <end position="192"/>
    </location>
</feature>